<evidence type="ECO:0000313" key="2">
    <source>
        <dbReference type="EMBL" id="CAA2971544.1"/>
    </source>
</evidence>
<feature type="compositionally biased region" description="Basic and acidic residues" evidence="1">
    <location>
        <begin position="66"/>
        <end position="76"/>
    </location>
</feature>
<feature type="region of interest" description="Disordered" evidence="1">
    <location>
        <begin position="27"/>
        <end position="100"/>
    </location>
</feature>
<dbReference type="EMBL" id="CACTIH010002017">
    <property type="protein sequence ID" value="CAA2971544.1"/>
    <property type="molecule type" value="Genomic_DNA"/>
</dbReference>
<evidence type="ECO:0000313" key="3">
    <source>
        <dbReference type="Proteomes" id="UP000594638"/>
    </source>
</evidence>
<accession>A0A8S0QYY0</accession>
<feature type="compositionally biased region" description="Polar residues" evidence="1">
    <location>
        <begin position="86"/>
        <end position="95"/>
    </location>
</feature>
<dbReference type="Gramene" id="OE9A001396T1">
    <property type="protein sequence ID" value="OE9A001396C1"/>
    <property type="gene ID" value="OE9A001396"/>
</dbReference>
<keyword evidence="3" id="KW-1185">Reference proteome</keyword>
<comment type="caution">
    <text evidence="2">The sequence shown here is derived from an EMBL/GenBank/DDBJ whole genome shotgun (WGS) entry which is preliminary data.</text>
</comment>
<sequence>MTGGHVQGDLLAPEDVISLLIDDTQQGHKLKEVSQQAKDRQKKKGGTKGIRIDVEGDASLEYLANPERRKTASDKRTRLKPRAQKNSKNADSLSSKVPMDYELDDLSRHMDMTQQRPKRLKRLTKSINENIEPAFMATPNPTPGQV</sequence>
<dbReference type="OrthoDB" id="1744037at2759"/>
<dbReference type="Proteomes" id="UP000594638">
    <property type="component" value="Unassembled WGS sequence"/>
</dbReference>
<organism evidence="2 3">
    <name type="scientific">Olea europaea subsp. europaea</name>
    <dbReference type="NCBI Taxonomy" id="158383"/>
    <lineage>
        <taxon>Eukaryota</taxon>
        <taxon>Viridiplantae</taxon>
        <taxon>Streptophyta</taxon>
        <taxon>Embryophyta</taxon>
        <taxon>Tracheophyta</taxon>
        <taxon>Spermatophyta</taxon>
        <taxon>Magnoliopsida</taxon>
        <taxon>eudicotyledons</taxon>
        <taxon>Gunneridae</taxon>
        <taxon>Pentapetalae</taxon>
        <taxon>asterids</taxon>
        <taxon>lamiids</taxon>
        <taxon>Lamiales</taxon>
        <taxon>Oleaceae</taxon>
        <taxon>Oleeae</taxon>
        <taxon>Olea</taxon>
    </lineage>
</organism>
<protein>
    <submittedName>
        <fullName evidence="2">Uncharacterized protein</fullName>
    </submittedName>
</protein>
<reference evidence="2 3" key="1">
    <citation type="submission" date="2019-12" db="EMBL/GenBank/DDBJ databases">
        <authorList>
            <person name="Alioto T."/>
            <person name="Alioto T."/>
            <person name="Gomez Garrido J."/>
        </authorList>
    </citation>
    <scope>NUCLEOTIDE SEQUENCE [LARGE SCALE GENOMIC DNA]</scope>
</reference>
<gene>
    <name evidence="2" type="ORF">OLEA9_A001396</name>
</gene>
<proteinExistence type="predicted"/>
<name>A0A8S0QYY0_OLEEU</name>
<dbReference type="AlphaFoldDB" id="A0A8S0QYY0"/>
<evidence type="ECO:0000256" key="1">
    <source>
        <dbReference type="SAM" id="MobiDB-lite"/>
    </source>
</evidence>